<dbReference type="GO" id="GO:0016985">
    <property type="term" value="F:mannan endo-1,4-beta-mannosidase activity"/>
    <property type="evidence" value="ECO:0007669"/>
    <property type="project" value="UniProtKB-UniRule"/>
</dbReference>
<evidence type="ECO:0000256" key="3">
    <source>
        <dbReference type="ARBA" id="ARBA00023295"/>
    </source>
</evidence>
<comment type="similarity">
    <text evidence="1 4 8">Belongs to the glycosyl hydrolase 26 family.</text>
</comment>
<feature type="binding site" evidence="6">
    <location>
        <position position="124"/>
    </location>
    <ligand>
        <name>substrate</name>
    </ligand>
</feature>
<dbReference type="SUPFAM" id="SSF51445">
    <property type="entry name" value="(Trans)glycosidases"/>
    <property type="match status" value="1"/>
</dbReference>
<dbReference type="Proteomes" id="UP001220610">
    <property type="component" value="Chromosome"/>
</dbReference>
<feature type="binding site" evidence="6">
    <location>
        <position position="261"/>
    </location>
    <ligand>
        <name>substrate</name>
    </ligand>
</feature>
<organism evidence="10 11">
    <name type="scientific">Candidatus Pseudobacter hemicellulosilyticus</name>
    <dbReference type="NCBI Taxonomy" id="3121375"/>
    <lineage>
        <taxon>Bacteria</taxon>
        <taxon>Pseudomonadati</taxon>
        <taxon>Bacteroidota</taxon>
        <taxon>Chitinophagia</taxon>
        <taxon>Chitinophagales</taxon>
        <taxon>Chitinophagaceae</taxon>
        <taxon>Pseudobacter</taxon>
    </lineage>
</organism>
<protein>
    <recommendedName>
        <fullName evidence="4">Mannan endo-1,4-beta-mannosidase</fullName>
        <ecNumber evidence="4">3.2.1.78</ecNumber>
    </recommendedName>
</protein>
<sequence length="372" mass="42194">MDHPFLLLSLLFVLPVCGQDRLPVLIDPQATAETKALHRNLHSLAEKQVLFGHQHATEYGHGWYGDPDRSDVKSVTGSHPAVIGVDFMGFTGHAPEVCAKNKAAVRKIVADTYNRGGVVTVAWHFSNPVSRDGFNWKDSGSLPAVQYIIPGGQAHQQYKEILQGIGEWAKDTRGADGKLVPMIFRPYHELDGDWFWWGRGHCTREEFITLWRFTVGYLRDSLQVHNFIYAFSPDNIFQSEAEYLDRYPGDAWVDLVGVDNYGDLGRDGYHLEAAARKLSIVSNYARKANKLAAFTETGLESIPNPDWWTKVLLPLLKADGLRLCYVLVWRNDQHSPTHYYAPFPGQVSAPDLIRFFQDPFTLFERDLPAMYR</sequence>
<feature type="domain" description="GH26" evidence="9">
    <location>
        <begin position="32"/>
        <end position="365"/>
    </location>
</feature>
<evidence type="ECO:0000256" key="1">
    <source>
        <dbReference type="ARBA" id="ARBA00007754"/>
    </source>
</evidence>
<dbReference type="PRINTS" id="PR00739">
    <property type="entry name" value="GLHYDRLASE26"/>
</dbReference>
<feature type="active site" description="Proton donor" evidence="5 8">
    <location>
        <position position="189"/>
    </location>
</feature>
<evidence type="ECO:0000256" key="2">
    <source>
        <dbReference type="ARBA" id="ARBA00022801"/>
    </source>
</evidence>
<keyword evidence="3 4" id="KW-0326">Glycosidase</keyword>
<dbReference type="EC" id="3.2.1.78" evidence="4"/>
<feature type="site" description="Plays an important role in maintaining the position of the catalytic nucleophile" evidence="7">
    <location>
        <position position="188"/>
    </location>
</feature>
<dbReference type="GO" id="GO:0006080">
    <property type="term" value="P:substituted mannan metabolic process"/>
    <property type="evidence" value="ECO:0007669"/>
    <property type="project" value="UniProtKB-UniRule"/>
</dbReference>
<dbReference type="InterPro" id="IPR000805">
    <property type="entry name" value="Glyco_hydro_26"/>
</dbReference>
<dbReference type="InterPro" id="IPR022790">
    <property type="entry name" value="GH26_dom"/>
</dbReference>
<evidence type="ECO:0000256" key="5">
    <source>
        <dbReference type="PIRSR" id="PIRSR018168-1"/>
    </source>
</evidence>
<evidence type="ECO:0000313" key="10">
    <source>
        <dbReference type="EMBL" id="WEK35021.1"/>
    </source>
</evidence>
<accession>A0AAJ5WN59</accession>
<reference evidence="10" key="1">
    <citation type="submission" date="2023-03" db="EMBL/GenBank/DDBJ databases">
        <title>Andean soil-derived lignocellulolytic bacterial consortium as a source of novel taxa and putative plastic-active enzymes.</title>
        <authorList>
            <person name="Diaz-Garcia L."/>
            <person name="Chuvochina M."/>
            <person name="Feuerriegel G."/>
            <person name="Bunk B."/>
            <person name="Sproer C."/>
            <person name="Streit W.R."/>
            <person name="Rodriguez L.M."/>
            <person name="Overmann J."/>
            <person name="Jimenez D.J."/>
        </authorList>
    </citation>
    <scope>NUCLEOTIDE SEQUENCE</scope>
    <source>
        <strain evidence="10">MAG 7</strain>
    </source>
</reference>
<comment type="catalytic activity">
    <reaction evidence="4">
        <text>Random hydrolysis of (1-&gt;4)-beta-D-mannosidic linkages in mannans, galactomannans and glucomannans.</text>
        <dbReference type="EC" id="3.2.1.78"/>
    </reaction>
</comment>
<dbReference type="Pfam" id="PF02156">
    <property type="entry name" value="Glyco_hydro_26"/>
    <property type="match status" value="1"/>
</dbReference>
<dbReference type="GO" id="GO:0005576">
    <property type="term" value="C:extracellular region"/>
    <property type="evidence" value="ECO:0007669"/>
    <property type="project" value="UniProtKB-SubCell"/>
</dbReference>
<keyword evidence="4" id="KW-0119">Carbohydrate metabolism</keyword>
<dbReference type="PIRSF" id="PIRSF018168">
    <property type="entry name" value="Mannan-1_4-beta-mannosidase"/>
    <property type="match status" value="1"/>
</dbReference>
<evidence type="ECO:0000313" key="11">
    <source>
        <dbReference type="Proteomes" id="UP001220610"/>
    </source>
</evidence>
<dbReference type="InterPro" id="IPR017853">
    <property type="entry name" value="GH"/>
</dbReference>
<feature type="active site" description="Nucleophile" evidence="5 8">
    <location>
        <position position="296"/>
    </location>
</feature>
<keyword evidence="4" id="KW-0964">Secreted</keyword>
<gene>
    <name evidence="10" type="ORF">P0Y53_21240</name>
</gene>
<dbReference type="Gene3D" id="3.20.20.80">
    <property type="entry name" value="Glycosidases"/>
    <property type="match status" value="1"/>
</dbReference>
<dbReference type="EMBL" id="CP119311">
    <property type="protein sequence ID" value="WEK35021.1"/>
    <property type="molecule type" value="Genomic_DNA"/>
</dbReference>
<evidence type="ECO:0000256" key="4">
    <source>
        <dbReference type="PIRNR" id="PIRNR018168"/>
    </source>
</evidence>
<dbReference type="PANTHER" id="PTHR40079:SF4">
    <property type="entry name" value="GH26 DOMAIN-CONTAINING PROTEIN-RELATED"/>
    <property type="match status" value="1"/>
</dbReference>
<dbReference type="InterPro" id="IPR016714">
    <property type="entry name" value="MANB/E"/>
</dbReference>
<evidence type="ECO:0000256" key="7">
    <source>
        <dbReference type="PIRSR" id="PIRSR018168-3"/>
    </source>
</evidence>
<evidence type="ECO:0000256" key="6">
    <source>
        <dbReference type="PIRSR" id="PIRSR018168-2"/>
    </source>
</evidence>
<feature type="binding site" evidence="6">
    <location>
        <position position="194"/>
    </location>
    <ligand>
        <name>substrate</name>
    </ligand>
</feature>
<evidence type="ECO:0000259" key="9">
    <source>
        <dbReference type="PROSITE" id="PS51764"/>
    </source>
</evidence>
<comment type="subcellular location">
    <subcellularLocation>
        <location evidence="4">Secreted</location>
    </subcellularLocation>
</comment>
<evidence type="ECO:0000256" key="8">
    <source>
        <dbReference type="PROSITE-ProRule" id="PRU01100"/>
    </source>
</evidence>
<name>A0AAJ5WN59_9BACT</name>
<dbReference type="PROSITE" id="PS51764">
    <property type="entry name" value="GH26"/>
    <property type="match status" value="1"/>
</dbReference>
<dbReference type="PANTHER" id="PTHR40079">
    <property type="entry name" value="MANNAN ENDO-1,4-BETA-MANNOSIDASE E-RELATED"/>
    <property type="match status" value="1"/>
</dbReference>
<keyword evidence="2 4" id="KW-0378">Hydrolase</keyword>
<proteinExistence type="inferred from homology"/>
<dbReference type="AlphaFoldDB" id="A0AAJ5WN59"/>